<dbReference type="InterPro" id="IPR050570">
    <property type="entry name" value="Cell_wall_metabolism_enzyme"/>
</dbReference>
<dbReference type="Proteomes" id="UP000283095">
    <property type="component" value="Chromosome"/>
</dbReference>
<feature type="domain" description="M23ase beta-sheet core" evidence="1">
    <location>
        <begin position="18"/>
        <end position="113"/>
    </location>
</feature>
<dbReference type="InterPro" id="IPR011055">
    <property type="entry name" value="Dup_hybrid_motif"/>
</dbReference>
<evidence type="ECO:0000313" key="3">
    <source>
        <dbReference type="Proteomes" id="UP000283095"/>
    </source>
</evidence>
<protein>
    <submittedName>
        <fullName evidence="2">Metalloendopeptidase-like membrane protein</fullName>
    </submittedName>
</protein>
<accession>A0A3T0KU28</accession>
<dbReference type="KEGG" id="pasa:BAOM_3095"/>
<evidence type="ECO:0000259" key="1">
    <source>
        <dbReference type="Pfam" id="PF01551"/>
    </source>
</evidence>
<dbReference type="GO" id="GO:0004222">
    <property type="term" value="F:metalloendopeptidase activity"/>
    <property type="evidence" value="ECO:0007669"/>
    <property type="project" value="TreeGrafter"/>
</dbReference>
<reference evidence="2 3" key="1">
    <citation type="submission" date="2018-01" db="EMBL/GenBank/DDBJ databases">
        <title>Bacillus asahii Genome sequencing and assembly.</title>
        <authorList>
            <person name="Jiang H."/>
            <person name="Feng Y."/>
            <person name="Zhao F."/>
            <person name="Lin X."/>
        </authorList>
    </citation>
    <scope>NUCLEOTIDE SEQUENCE [LARGE SCALE GENOMIC DNA]</scope>
    <source>
        <strain evidence="2 3">OM18</strain>
    </source>
</reference>
<dbReference type="PANTHER" id="PTHR21666">
    <property type="entry name" value="PEPTIDASE-RELATED"/>
    <property type="match status" value="1"/>
</dbReference>
<dbReference type="RefSeq" id="WP_127760824.1">
    <property type="nucleotide sequence ID" value="NZ_CP026095.1"/>
</dbReference>
<dbReference type="Gene3D" id="2.70.70.10">
    <property type="entry name" value="Glucose Permease (Domain IIA)"/>
    <property type="match status" value="1"/>
</dbReference>
<dbReference type="CDD" id="cd12797">
    <property type="entry name" value="M23_peptidase"/>
    <property type="match status" value="1"/>
</dbReference>
<dbReference type="Pfam" id="PF01551">
    <property type="entry name" value="Peptidase_M23"/>
    <property type="match status" value="1"/>
</dbReference>
<sequence>MYKITSKFHQQEAFRLKPHNGIDLKMEVGEPLRSIKEGVVRTADYGSTNAGKTVFVEWEDGKTAIYGHLSEFAVKNGQQVEAGDLIGYAGNTGHSTGSHLHFGLKEGSEFIDPTPYIDSLQHMNDVGYFVQSASTKFSFLSFFQQHMSLYTDMKMHLINIFSTDYMPFIKLFQNVIQLIFFNI</sequence>
<dbReference type="PANTHER" id="PTHR21666:SF270">
    <property type="entry name" value="MUREIN HYDROLASE ACTIVATOR ENVC"/>
    <property type="match status" value="1"/>
</dbReference>
<evidence type="ECO:0000313" key="2">
    <source>
        <dbReference type="EMBL" id="AZV43704.1"/>
    </source>
</evidence>
<proteinExistence type="predicted"/>
<dbReference type="OrthoDB" id="9805070at2"/>
<dbReference type="InterPro" id="IPR016047">
    <property type="entry name" value="M23ase_b-sheet_dom"/>
</dbReference>
<dbReference type="AlphaFoldDB" id="A0A3T0KU28"/>
<dbReference type="EMBL" id="CP026095">
    <property type="protein sequence ID" value="AZV43704.1"/>
    <property type="molecule type" value="Genomic_DNA"/>
</dbReference>
<organism evidence="2 3">
    <name type="scientific">Peribacillus asahii</name>
    <dbReference type="NCBI Taxonomy" id="228899"/>
    <lineage>
        <taxon>Bacteria</taxon>
        <taxon>Bacillati</taxon>
        <taxon>Bacillota</taxon>
        <taxon>Bacilli</taxon>
        <taxon>Bacillales</taxon>
        <taxon>Bacillaceae</taxon>
        <taxon>Peribacillus</taxon>
    </lineage>
</organism>
<dbReference type="SUPFAM" id="SSF51261">
    <property type="entry name" value="Duplicated hybrid motif"/>
    <property type="match status" value="1"/>
</dbReference>
<name>A0A3T0KU28_9BACI</name>
<gene>
    <name evidence="2" type="ORF">BAOM_3095</name>
</gene>